<dbReference type="RefSeq" id="WP_077381878.1">
    <property type="nucleotide sequence ID" value="NZ_FTPD01000056.1"/>
</dbReference>
<dbReference type="Pfam" id="PF16242">
    <property type="entry name" value="Pyrid_ox_like"/>
    <property type="match status" value="1"/>
</dbReference>
<accession>A0A1R3VG30</accession>
<organism evidence="2 3">
    <name type="scientific">Mesorhizobium prunaredense</name>
    <dbReference type="NCBI Taxonomy" id="1631249"/>
    <lineage>
        <taxon>Bacteria</taxon>
        <taxon>Pseudomonadati</taxon>
        <taxon>Pseudomonadota</taxon>
        <taxon>Alphaproteobacteria</taxon>
        <taxon>Hyphomicrobiales</taxon>
        <taxon>Phyllobacteriaceae</taxon>
        <taxon>Mesorhizobium</taxon>
    </lineage>
</organism>
<dbReference type="EMBL" id="FTPD01000056">
    <property type="protein sequence ID" value="SIT58821.1"/>
    <property type="molecule type" value="Genomic_DNA"/>
</dbReference>
<keyword evidence="3" id="KW-1185">Reference proteome</keyword>
<dbReference type="AlphaFoldDB" id="A0A1R3VG30"/>
<reference evidence="3" key="1">
    <citation type="submission" date="2017-01" db="EMBL/GenBank/DDBJ databases">
        <authorList>
            <person name="Brunel B."/>
        </authorList>
    </citation>
    <scope>NUCLEOTIDE SEQUENCE [LARGE SCALE GENOMIC DNA]</scope>
</reference>
<dbReference type="SUPFAM" id="SSF50475">
    <property type="entry name" value="FMN-binding split barrel"/>
    <property type="match status" value="1"/>
</dbReference>
<dbReference type="InterPro" id="IPR052917">
    <property type="entry name" value="Stress-Dev_Protein"/>
</dbReference>
<evidence type="ECO:0000259" key="1">
    <source>
        <dbReference type="Pfam" id="PF16242"/>
    </source>
</evidence>
<feature type="domain" description="General stress protein FMN-binding split barrel" evidence="1">
    <location>
        <begin position="9"/>
        <end position="135"/>
    </location>
</feature>
<dbReference type="STRING" id="1631249.BQ8794_60130"/>
<name>A0A1R3VG30_9HYPH</name>
<dbReference type="InterPro" id="IPR038725">
    <property type="entry name" value="YdaG_split_barrel_FMN-bd"/>
</dbReference>
<sequence length="160" mass="18041">MPDNDEEFKSKFWDSIRSDMTAMIGVPGVHPRPMTAQFDGDRNVIYFFTAKDTDLAEAVASAKEAILVYSAKGHDLFATVEGTLRIDDDRAVIDRLWNRFVAAWFEGGKEDRKLCLLRFDPADAEIWKDASSIVAGVKLFLGMGDPKEDYRDSVAQVRMK</sequence>
<dbReference type="InterPro" id="IPR012349">
    <property type="entry name" value="Split_barrel_FMN-bd"/>
</dbReference>
<proteinExistence type="predicted"/>
<dbReference type="PANTHER" id="PTHR34818">
    <property type="entry name" value="PROTEIN BLI-3"/>
    <property type="match status" value="1"/>
</dbReference>
<dbReference type="Proteomes" id="UP000188388">
    <property type="component" value="Unassembled WGS sequence"/>
</dbReference>
<evidence type="ECO:0000313" key="3">
    <source>
        <dbReference type="Proteomes" id="UP000188388"/>
    </source>
</evidence>
<dbReference type="PANTHER" id="PTHR34818:SF1">
    <property type="entry name" value="PROTEIN BLI-3"/>
    <property type="match status" value="1"/>
</dbReference>
<gene>
    <name evidence="2" type="ORF">BQ8794_60130</name>
</gene>
<evidence type="ECO:0000313" key="2">
    <source>
        <dbReference type="EMBL" id="SIT58821.1"/>
    </source>
</evidence>
<protein>
    <submittedName>
        <fullName evidence="2">General stress protein</fullName>
    </submittedName>
</protein>
<dbReference type="Gene3D" id="2.30.110.10">
    <property type="entry name" value="Electron Transport, Fmn-binding Protein, Chain A"/>
    <property type="match status" value="1"/>
</dbReference>